<evidence type="ECO:0000313" key="2">
    <source>
        <dbReference type="Proteomes" id="UP000021369"/>
    </source>
</evidence>
<dbReference type="Proteomes" id="UP000021369">
    <property type="component" value="Unassembled WGS sequence"/>
</dbReference>
<reference evidence="1 2" key="1">
    <citation type="submission" date="2013-06" db="EMBL/GenBank/DDBJ databases">
        <title>Rumen cellulosomics: divergent fiber-degrading strategies revealed by comparative genome-wide analysis of six Ruminococcal strains.</title>
        <authorList>
            <person name="Dassa B."/>
            <person name="Borovok I."/>
            <person name="Lamed R."/>
            <person name="Flint H."/>
            <person name="Yeoman C.J."/>
            <person name="White B."/>
            <person name="Bayer E.A."/>
        </authorList>
    </citation>
    <scope>NUCLEOTIDE SEQUENCE [LARGE SCALE GENOMIC DNA]</scope>
    <source>
        <strain evidence="1 2">SY3</strain>
    </source>
</reference>
<protein>
    <submittedName>
        <fullName evidence="1">Uncharacterized protein</fullName>
    </submittedName>
</protein>
<dbReference type="EMBL" id="JEOB01000004">
    <property type="protein sequence ID" value="EXM38481.1"/>
    <property type="molecule type" value="Genomic_DNA"/>
</dbReference>
<evidence type="ECO:0000313" key="1">
    <source>
        <dbReference type="EMBL" id="EXM38481.1"/>
    </source>
</evidence>
<comment type="caution">
    <text evidence="1">The sequence shown here is derived from an EMBL/GenBank/DDBJ whole genome shotgun (WGS) entry which is preliminary data.</text>
</comment>
<dbReference type="AlphaFoldDB" id="A0A011VTA9"/>
<dbReference type="PATRIC" id="fig|1341156.4.peg.2500"/>
<proteinExistence type="predicted"/>
<sequence length="222" mass="23931">MGNKIVYKGYDVGETTQVSIMPTATADNSGAIVQYVGATNANYINGYFYKCVSDGGVTPTYSWEKMQVSDGGDGTPHWSGTRAEYEAIKDTLEAGTIVNITDDYDDGLEVVDVVEEDNMNPVTSNAVANAIQIPQPYWTAKVQAWAVGDIDVIFTAPTGKKFIFGTGSVLDNRRAFVTVMDEAPIVSADGKTITIKFYTYSLGGAQPPTECTVYLNALVIDE</sequence>
<keyword evidence="2" id="KW-1185">Reference proteome</keyword>
<name>A0A011VTA9_RUMAL</name>
<gene>
    <name evidence="1" type="ORF">RASY3_14165</name>
</gene>
<organism evidence="1 2">
    <name type="scientific">Ruminococcus albus SY3</name>
    <dbReference type="NCBI Taxonomy" id="1341156"/>
    <lineage>
        <taxon>Bacteria</taxon>
        <taxon>Bacillati</taxon>
        <taxon>Bacillota</taxon>
        <taxon>Clostridia</taxon>
        <taxon>Eubacteriales</taxon>
        <taxon>Oscillospiraceae</taxon>
        <taxon>Ruminococcus</taxon>
    </lineage>
</organism>
<dbReference type="RefSeq" id="WP_037289235.1">
    <property type="nucleotide sequence ID" value="NZ_JEOB01000004.1"/>
</dbReference>
<accession>A0A011VTA9</accession>